<proteinExistence type="inferred from homology"/>
<dbReference type="CDD" id="cd13653">
    <property type="entry name" value="PBP2_phosphate_like_1"/>
    <property type="match status" value="1"/>
</dbReference>
<evidence type="ECO:0000256" key="2">
    <source>
        <dbReference type="ARBA" id="ARBA00022448"/>
    </source>
</evidence>
<dbReference type="InterPro" id="IPR050811">
    <property type="entry name" value="Phosphate_ABC_transporter"/>
</dbReference>
<evidence type="ECO:0000256" key="4">
    <source>
        <dbReference type="RuleBase" id="RU367119"/>
    </source>
</evidence>
<dbReference type="InterPro" id="IPR011862">
    <property type="entry name" value="Phos-bd"/>
</dbReference>
<keyword evidence="7" id="KW-1185">Reference proteome</keyword>
<dbReference type="PANTHER" id="PTHR30570">
    <property type="entry name" value="PERIPLASMIC PHOSPHATE BINDING COMPONENT OF PHOSPHATE ABC TRANSPORTER"/>
    <property type="match status" value="1"/>
</dbReference>
<keyword evidence="4" id="KW-0592">Phosphate transport</keyword>
<dbReference type="Pfam" id="PF12849">
    <property type="entry name" value="PBP_like_2"/>
    <property type="match status" value="1"/>
</dbReference>
<comment type="similarity">
    <text evidence="1 4">Belongs to the PstS family.</text>
</comment>
<organism evidence="6 7">
    <name type="scientific">Flavobacterium xylosi</name>
    <dbReference type="NCBI Taxonomy" id="3230415"/>
    <lineage>
        <taxon>Bacteria</taxon>
        <taxon>Pseudomonadati</taxon>
        <taxon>Bacteroidota</taxon>
        <taxon>Flavobacteriia</taxon>
        <taxon>Flavobacteriales</taxon>
        <taxon>Flavobacteriaceae</taxon>
        <taxon>Flavobacterium</taxon>
    </lineage>
</organism>
<evidence type="ECO:0000313" key="7">
    <source>
        <dbReference type="Proteomes" id="UP001600109"/>
    </source>
</evidence>
<dbReference type="EMBL" id="JBHZPZ010000004">
    <property type="protein sequence ID" value="MFE3867300.1"/>
    <property type="molecule type" value="Genomic_DNA"/>
</dbReference>
<sequence length="277" mass="29982">MKTSKFTIAAILLVVMAIGCTSNESKKITVKGSDTMVILSQKWAEAFMKKNPKTTIQVTGGGSGVGIAALINGSTDIANASRPMKPSEIDQLKEKYQSSGLEIACAKDGLSVFLNKENPVAELTIDQLSGIFSGKITNWKEVGGNDEKIQLYGRESSSGTFEFFKEHVVKTDFSPACQTLPGTAAIVNAVKKDKYSIGYGGAAYAEGVKDCKIKVDAKSEGILPTAATIKDKTYPISRYLYMYLKSQPTGETKAFIDWILSPEGQKIIEEVGYYPLK</sequence>
<dbReference type="InterPro" id="IPR024370">
    <property type="entry name" value="PBP_domain"/>
</dbReference>
<name>A0ABW6HUP1_9FLAO</name>
<comment type="function">
    <text evidence="4">Involved in the system for phosphate transport across the cytoplasmic membrane.</text>
</comment>
<evidence type="ECO:0000313" key="6">
    <source>
        <dbReference type="EMBL" id="MFE3867300.1"/>
    </source>
</evidence>
<dbReference type="Proteomes" id="UP001600109">
    <property type="component" value="Unassembled WGS sequence"/>
</dbReference>
<feature type="domain" description="PBP" evidence="5">
    <location>
        <begin position="24"/>
        <end position="263"/>
    </location>
</feature>
<keyword evidence="3" id="KW-0732">Signal</keyword>
<evidence type="ECO:0000256" key="1">
    <source>
        <dbReference type="ARBA" id="ARBA00008725"/>
    </source>
</evidence>
<reference evidence="6 7" key="1">
    <citation type="submission" date="2024-06" db="EMBL/GenBank/DDBJ databases">
        <title>Flavobacterium spp. isolated from glacier.</title>
        <authorList>
            <person name="Han D."/>
        </authorList>
    </citation>
    <scope>NUCLEOTIDE SEQUENCE [LARGE SCALE GENOMIC DNA]</scope>
    <source>
        <strain evidence="6 7">LS2P90</strain>
    </source>
</reference>
<evidence type="ECO:0000256" key="3">
    <source>
        <dbReference type="ARBA" id="ARBA00022729"/>
    </source>
</evidence>
<keyword evidence="2 4" id="KW-0813">Transport</keyword>
<protein>
    <recommendedName>
        <fullName evidence="4">Phosphate-binding protein</fullName>
    </recommendedName>
</protein>
<dbReference type="RefSeq" id="WP_379853944.1">
    <property type="nucleotide sequence ID" value="NZ_JBHZPZ010000004.1"/>
</dbReference>
<dbReference type="PROSITE" id="PS51257">
    <property type="entry name" value="PROKAR_LIPOPROTEIN"/>
    <property type="match status" value="1"/>
</dbReference>
<comment type="caution">
    <text evidence="6">The sequence shown here is derived from an EMBL/GenBank/DDBJ whole genome shotgun (WGS) entry which is preliminary data.</text>
</comment>
<evidence type="ECO:0000259" key="5">
    <source>
        <dbReference type="Pfam" id="PF12849"/>
    </source>
</evidence>
<accession>A0ABW6HUP1</accession>
<dbReference type="NCBIfam" id="TIGR02136">
    <property type="entry name" value="ptsS_2"/>
    <property type="match status" value="1"/>
</dbReference>
<dbReference type="SUPFAM" id="SSF53850">
    <property type="entry name" value="Periplasmic binding protein-like II"/>
    <property type="match status" value="1"/>
</dbReference>
<gene>
    <name evidence="6" type="ORF">ACFX5E_04315</name>
</gene>
<dbReference type="Gene3D" id="3.40.190.10">
    <property type="entry name" value="Periplasmic binding protein-like II"/>
    <property type="match status" value="2"/>
</dbReference>
<dbReference type="PANTHER" id="PTHR30570:SF1">
    <property type="entry name" value="PHOSPHATE-BINDING PROTEIN PSTS"/>
    <property type="match status" value="1"/>
</dbReference>